<comment type="caution">
    <text evidence="2">The sequence shown here is derived from an EMBL/GenBank/DDBJ whole genome shotgun (WGS) entry which is preliminary data.</text>
</comment>
<proteinExistence type="predicted"/>
<evidence type="ECO:0000313" key="2">
    <source>
        <dbReference type="EMBL" id="RCR70961.1"/>
    </source>
</evidence>
<sequence>MKNLTKIKPLLLAGGLLLAGFAWAGMSGSRLLGDDLESVDKLDNYKNGSGGRHSGRRSYFYHK</sequence>
<evidence type="ECO:0000313" key="3">
    <source>
        <dbReference type="Proteomes" id="UP000253383"/>
    </source>
</evidence>
<keyword evidence="3" id="KW-1185">Reference proteome</keyword>
<feature type="chain" id="PRO_5016703560" evidence="1">
    <location>
        <begin position="25"/>
        <end position="63"/>
    </location>
</feature>
<protein>
    <submittedName>
        <fullName evidence="2">Uncharacterized protein</fullName>
    </submittedName>
</protein>
<reference evidence="2 3" key="1">
    <citation type="submission" date="2018-07" db="EMBL/GenBank/DDBJ databases">
        <title>Genome analysis of Larkinella rosea.</title>
        <authorList>
            <person name="Zhou Z."/>
            <person name="Wang G."/>
        </authorList>
    </citation>
    <scope>NUCLEOTIDE SEQUENCE [LARGE SCALE GENOMIC DNA]</scope>
    <source>
        <strain evidence="3">zzj9</strain>
    </source>
</reference>
<evidence type="ECO:0000256" key="1">
    <source>
        <dbReference type="SAM" id="SignalP"/>
    </source>
</evidence>
<dbReference type="RefSeq" id="WP_114404875.1">
    <property type="nucleotide sequence ID" value="NZ_QOWE01000003.1"/>
</dbReference>
<keyword evidence="1" id="KW-0732">Signal</keyword>
<name>A0A368JXM3_9BACT</name>
<dbReference type="Proteomes" id="UP000253383">
    <property type="component" value="Unassembled WGS sequence"/>
</dbReference>
<organism evidence="2 3">
    <name type="scientific">Larkinella punicea</name>
    <dbReference type="NCBI Taxonomy" id="2315727"/>
    <lineage>
        <taxon>Bacteria</taxon>
        <taxon>Pseudomonadati</taxon>
        <taxon>Bacteroidota</taxon>
        <taxon>Cytophagia</taxon>
        <taxon>Cytophagales</taxon>
        <taxon>Spirosomataceae</taxon>
        <taxon>Larkinella</taxon>
    </lineage>
</organism>
<dbReference type="AlphaFoldDB" id="A0A368JXM3"/>
<feature type="signal peptide" evidence="1">
    <location>
        <begin position="1"/>
        <end position="24"/>
    </location>
</feature>
<gene>
    <name evidence="2" type="ORF">DUE52_05075</name>
</gene>
<dbReference type="EMBL" id="QOWE01000003">
    <property type="protein sequence ID" value="RCR70961.1"/>
    <property type="molecule type" value="Genomic_DNA"/>
</dbReference>
<accession>A0A368JXM3</accession>